<dbReference type="PANTHER" id="PTHR46042">
    <property type="entry name" value="DIPHTHINE METHYLTRANSFERASE"/>
    <property type="match status" value="1"/>
</dbReference>
<dbReference type="PROSITE" id="PS50294">
    <property type="entry name" value="WD_REPEATS_REGION"/>
    <property type="match status" value="1"/>
</dbReference>
<dbReference type="Gene3D" id="2.130.10.10">
    <property type="entry name" value="YVTN repeat-like/Quinoprotein amine dehydrogenase"/>
    <property type="match status" value="1"/>
</dbReference>
<dbReference type="InterPro" id="IPR036322">
    <property type="entry name" value="WD40_repeat_dom_sf"/>
</dbReference>
<comment type="caution">
    <text evidence="9">The sequence shown here is derived from an EMBL/GenBank/DDBJ whole genome shotgun (WGS) entry which is preliminary data.</text>
</comment>
<evidence type="ECO:0000256" key="4">
    <source>
        <dbReference type="ARBA" id="ARBA00022801"/>
    </source>
</evidence>
<dbReference type="PROSITE" id="PS50082">
    <property type="entry name" value="WD_REPEATS_2"/>
    <property type="match status" value="1"/>
</dbReference>
<evidence type="ECO:0000313" key="9">
    <source>
        <dbReference type="EMBL" id="CAH2106725.1"/>
    </source>
</evidence>
<dbReference type="EMBL" id="CAKOGL010000029">
    <property type="protein sequence ID" value="CAH2106725.1"/>
    <property type="molecule type" value="Genomic_DNA"/>
</dbReference>
<dbReference type="SUPFAM" id="SSF50978">
    <property type="entry name" value="WD40 repeat-like"/>
    <property type="match status" value="1"/>
</dbReference>
<dbReference type="InterPro" id="IPR001680">
    <property type="entry name" value="WD40_rpt"/>
</dbReference>
<keyword evidence="3" id="KW-0677">Repeat</keyword>
<comment type="similarity">
    <text evidence="5">Belongs to the DPH7 family.</text>
</comment>
<dbReference type="PANTHER" id="PTHR46042:SF1">
    <property type="entry name" value="DIPHTHINE METHYLTRANSFERASE"/>
    <property type="match status" value="1"/>
</dbReference>
<keyword evidence="2 8" id="KW-0853">WD repeat</keyword>
<evidence type="ECO:0000256" key="8">
    <source>
        <dbReference type="PROSITE-ProRule" id="PRU00221"/>
    </source>
</evidence>
<organism evidence="9 10">
    <name type="scientific">Euphydryas editha</name>
    <name type="common">Edith's checkerspot</name>
    <dbReference type="NCBI Taxonomy" id="104508"/>
    <lineage>
        <taxon>Eukaryota</taxon>
        <taxon>Metazoa</taxon>
        <taxon>Ecdysozoa</taxon>
        <taxon>Arthropoda</taxon>
        <taxon>Hexapoda</taxon>
        <taxon>Insecta</taxon>
        <taxon>Pterygota</taxon>
        <taxon>Neoptera</taxon>
        <taxon>Endopterygota</taxon>
        <taxon>Lepidoptera</taxon>
        <taxon>Glossata</taxon>
        <taxon>Ditrysia</taxon>
        <taxon>Papilionoidea</taxon>
        <taxon>Nymphalidae</taxon>
        <taxon>Nymphalinae</taxon>
        <taxon>Euphydryas</taxon>
    </lineage>
</organism>
<dbReference type="GO" id="GO:0017183">
    <property type="term" value="P:protein histidyl modification to diphthamide"/>
    <property type="evidence" value="ECO:0007669"/>
    <property type="project" value="TreeGrafter"/>
</dbReference>
<evidence type="ECO:0000313" key="10">
    <source>
        <dbReference type="Proteomes" id="UP001153954"/>
    </source>
</evidence>
<reference evidence="9" key="1">
    <citation type="submission" date="2022-03" db="EMBL/GenBank/DDBJ databases">
        <authorList>
            <person name="Tunstrom K."/>
        </authorList>
    </citation>
    <scope>NUCLEOTIDE SEQUENCE</scope>
</reference>
<protein>
    <recommendedName>
        <fullName evidence="6">methylated diphthine methylhydrolase</fullName>
        <ecNumber evidence="6">3.1.1.97</ecNumber>
    </recommendedName>
</protein>
<dbReference type="InterPro" id="IPR052415">
    <property type="entry name" value="Diphthine_MTase"/>
</dbReference>
<evidence type="ECO:0000256" key="3">
    <source>
        <dbReference type="ARBA" id="ARBA00022737"/>
    </source>
</evidence>
<comment type="catalytic activity">
    <reaction evidence="7">
        <text>diphthine methyl ester-[translation elongation factor 2] + H2O = diphthine-[translation elongation factor 2] + methanol + H(+)</text>
        <dbReference type="Rhea" id="RHEA:42656"/>
        <dbReference type="Rhea" id="RHEA-COMP:10172"/>
        <dbReference type="Rhea" id="RHEA-COMP:10173"/>
        <dbReference type="ChEBI" id="CHEBI:15377"/>
        <dbReference type="ChEBI" id="CHEBI:15378"/>
        <dbReference type="ChEBI" id="CHEBI:17790"/>
        <dbReference type="ChEBI" id="CHEBI:79005"/>
        <dbReference type="ChEBI" id="CHEBI:82696"/>
        <dbReference type="EC" id="3.1.1.97"/>
    </reaction>
</comment>
<keyword evidence="4" id="KW-0378">Hydrolase</keyword>
<evidence type="ECO:0000256" key="2">
    <source>
        <dbReference type="ARBA" id="ARBA00022574"/>
    </source>
</evidence>
<dbReference type="Pfam" id="PF00400">
    <property type="entry name" value="WD40"/>
    <property type="match status" value="1"/>
</dbReference>
<dbReference type="SMART" id="SM00320">
    <property type="entry name" value="WD40"/>
    <property type="match status" value="4"/>
</dbReference>
<dbReference type="InterPro" id="IPR019775">
    <property type="entry name" value="WD40_repeat_CS"/>
</dbReference>
<gene>
    <name evidence="9" type="ORF">EEDITHA_LOCUS20821</name>
</gene>
<evidence type="ECO:0000256" key="5">
    <source>
        <dbReference type="ARBA" id="ARBA00038092"/>
    </source>
</evidence>
<dbReference type="PROSITE" id="PS00678">
    <property type="entry name" value="WD_REPEATS_1"/>
    <property type="match status" value="1"/>
</dbReference>
<comment type="pathway">
    <text evidence="1">Protein modification; peptidyl-diphthamide biosynthesis.</text>
</comment>
<dbReference type="EC" id="3.1.1.97" evidence="6"/>
<dbReference type="GO" id="GO:0005737">
    <property type="term" value="C:cytoplasm"/>
    <property type="evidence" value="ECO:0007669"/>
    <property type="project" value="TreeGrafter"/>
</dbReference>
<feature type="repeat" description="WD" evidence="8">
    <location>
        <begin position="221"/>
        <end position="256"/>
    </location>
</feature>
<dbReference type="AlphaFoldDB" id="A0AAU9V7H1"/>
<proteinExistence type="inferred from homology"/>
<dbReference type="Proteomes" id="UP001153954">
    <property type="component" value="Unassembled WGS sequence"/>
</dbReference>
<dbReference type="InterPro" id="IPR015943">
    <property type="entry name" value="WD40/YVTN_repeat-like_dom_sf"/>
</dbReference>
<name>A0AAU9V7H1_EUPED</name>
<sequence length="345" mass="39705">MAVTWNTKWRWHTGYNADSVEWCPIESYRHVLACGTYQLEKKDGGTDVTDQPKQKRLGKIYLFSISGDTTHLSPIQELDTAGVLDQKWCYHTIQNYPVLAVVTSEGIIQLYRLMEENGTLNLRLWIEDTIGEDMLALSVDWSSNKLLTQEPKLVVSDSSGAVTVFRIGDERLQKIGHWTTHSFEAWIAAFNYWNTDLFYSGGDDCLFKSYDVRIPEAIATNRSHEAGVTSIRNHIEVEHQLVTGSYDEKVRLWDVRQLKRCISETDVSGGVWRLKWHPFDERFILAACMYGGFRVLRVEKKVSVISEYLEHESIAYGADWKFDETSLIATCSFYDCNMHISELNM</sequence>
<accession>A0AAU9V7H1</accession>
<dbReference type="GO" id="GO:0061685">
    <property type="term" value="F:diphthine methylesterase activity"/>
    <property type="evidence" value="ECO:0007669"/>
    <property type="project" value="UniProtKB-EC"/>
</dbReference>
<keyword evidence="10" id="KW-1185">Reference proteome</keyword>
<evidence type="ECO:0000256" key="6">
    <source>
        <dbReference type="ARBA" id="ARBA00039131"/>
    </source>
</evidence>
<evidence type="ECO:0000256" key="7">
    <source>
        <dbReference type="ARBA" id="ARBA00047551"/>
    </source>
</evidence>
<evidence type="ECO:0000256" key="1">
    <source>
        <dbReference type="ARBA" id="ARBA00005156"/>
    </source>
</evidence>